<dbReference type="OrthoDB" id="162319at2"/>
<evidence type="ECO:0000256" key="1">
    <source>
        <dbReference type="ARBA" id="ARBA00007689"/>
    </source>
</evidence>
<dbReference type="PANTHER" id="PTHR37828:SF1">
    <property type="entry name" value="YCII-RELATED DOMAIN-CONTAINING PROTEIN"/>
    <property type="match status" value="1"/>
</dbReference>
<feature type="domain" description="YCII-related" evidence="2">
    <location>
        <begin position="12"/>
        <end position="82"/>
    </location>
</feature>
<dbReference type="InterPro" id="IPR005545">
    <property type="entry name" value="YCII"/>
</dbReference>
<protein>
    <submittedName>
        <fullName evidence="3">Uncharacterized protein YciI</fullName>
    </submittedName>
</protein>
<evidence type="ECO:0000313" key="4">
    <source>
        <dbReference type="Proteomes" id="UP000242682"/>
    </source>
</evidence>
<comment type="similarity">
    <text evidence="1">Belongs to the YciI family.</text>
</comment>
<accession>A0A2P8H5W0</accession>
<dbReference type="Proteomes" id="UP000242682">
    <property type="component" value="Unassembled WGS sequence"/>
</dbReference>
<dbReference type="Gene3D" id="3.30.70.1060">
    <property type="entry name" value="Dimeric alpha+beta barrel"/>
    <property type="match status" value="1"/>
</dbReference>
<dbReference type="Pfam" id="PF03795">
    <property type="entry name" value="YCII"/>
    <property type="match status" value="1"/>
</dbReference>
<evidence type="ECO:0000313" key="3">
    <source>
        <dbReference type="EMBL" id="PSL41574.1"/>
    </source>
</evidence>
<dbReference type="EMBL" id="PYAT01000002">
    <property type="protein sequence ID" value="PSL41574.1"/>
    <property type="molecule type" value="Genomic_DNA"/>
</dbReference>
<dbReference type="PANTHER" id="PTHR37828">
    <property type="entry name" value="GSR2449 PROTEIN"/>
    <property type="match status" value="1"/>
</dbReference>
<gene>
    <name evidence="3" type="ORF">B0H99_102258</name>
</gene>
<organism evidence="3 4">
    <name type="scientific">Planomicrobium soli</name>
    <dbReference type="NCBI Taxonomy" id="1176648"/>
    <lineage>
        <taxon>Bacteria</taxon>
        <taxon>Bacillati</taxon>
        <taxon>Bacillota</taxon>
        <taxon>Bacilli</taxon>
        <taxon>Bacillales</taxon>
        <taxon>Caryophanaceae</taxon>
        <taxon>Planomicrobium</taxon>
    </lineage>
</organism>
<keyword evidence="4" id="KW-1185">Reference proteome</keyword>
<comment type="caution">
    <text evidence="3">The sequence shown here is derived from an EMBL/GenBank/DDBJ whole genome shotgun (WGS) entry which is preliminary data.</text>
</comment>
<dbReference type="RefSeq" id="WP_106532257.1">
    <property type="nucleotide sequence ID" value="NZ_PYAT01000002.1"/>
</dbReference>
<dbReference type="InterPro" id="IPR011008">
    <property type="entry name" value="Dimeric_a/b-barrel"/>
</dbReference>
<dbReference type="AlphaFoldDB" id="A0A2P8H5W0"/>
<reference evidence="3 4" key="1">
    <citation type="submission" date="2018-03" db="EMBL/GenBank/DDBJ databases">
        <title>Genomic Encyclopedia of Type Strains, Phase III (KMG-III): the genomes of soil and plant-associated and newly described type strains.</title>
        <authorList>
            <person name="Whitman W."/>
        </authorList>
    </citation>
    <scope>NUCLEOTIDE SEQUENCE [LARGE SCALE GENOMIC DNA]</scope>
    <source>
        <strain evidence="3 4">CGMCC 1.12259</strain>
    </source>
</reference>
<sequence>MTHYAVLLPLVDKEKSDQERPAHLAFLDEMKQAGHVSAFGRFVDGSGGLVIYNAETYEECEALVKQDPFVQSGARTYKIHEWGLLFADLKLGS</sequence>
<dbReference type="SUPFAM" id="SSF54909">
    <property type="entry name" value="Dimeric alpha+beta barrel"/>
    <property type="match status" value="1"/>
</dbReference>
<evidence type="ECO:0000259" key="2">
    <source>
        <dbReference type="Pfam" id="PF03795"/>
    </source>
</evidence>
<name>A0A2P8H5W0_9BACL</name>
<proteinExistence type="inferred from homology"/>